<comment type="pathway">
    <text evidence="1 8">Purine metabolism; IMP biosynthesis via de novo pathway; IMP from 5-formamido-1-(5-phospho-D-ribosyl)imidazole-4-carboxamide: step 1/1.</text>
</comment>
<dbReference type="HAMAP" id="MF_00139">
    <property type="entry name" value="PurH"/>
    <property type="match status" value="1"/>
</dbReference>
<feature type="domain" description="MGS-like" evidence="9">
    <location>
        <begin position="28"/>
        <end position="174"/>
    </location>
</feature>
<keyword evidence="11" id="KW-1185">Reference proteome</keyword>
<keyword evidence="7 8" id="KW-0511">Multifunctional enzyme</keyword>
<dbReference type="SUPFAM" id="SSF52335">
    <property type="entry name" value="Methylglyoxal synthase-like"/>
    <property type="match status" value="1"/>
</dbReference>
<evidence type="ECO:0000256" key="5">
    <source>
        <dbReference type="ARBA" id="ARBA00022755"/>
    </source>
</evidence>
<dbReference type="PROSITE" id="PS51855">
    <property type="entry name" value="MGS"/>
    <property type="match status" value="1"/>
</dbReference>
<evidence type="ECO:0000313" key="11">
    <source>
        <dbReference type="Proteomes" id="UP000680679"/>
    </source>
</evidence>
<comment type="similarity">
    <text evidence="3 8">Belongs to the PurH family.</text>
</comment>
<keyword evidence="4 8" id="KW-0808">Transferase</keyword>
<dbReference type="EC" id="2.1.2.3" evidence="8"/>
<dbReference type="SUPFAM" id="SSF53927">
    <property type="entry name" value="Cytidine deaminase-like"/>
    <property type="match status" value="1"/>
</dbReference>
<comment type="domain">
    <text evidence="8">The IMP cyclohydrolase activity resides in the N-terminal region.</text>
</comment>
<evidence type="ECO:0000256" key="8">
    <source>
        <dbReference type="HAMAP-Rule" id="MF_00139"/>
    </source>
</evidence>
<protein>
    <recommendedName>
        <fullName evidence="8">Bifunctional purine biosynthesis protein PurH</fullName>
    </recommendedName>
    <domain>
        <recommendedName>
            <fullName evidence="8">Phosphoribosylaminoimidazolecarboxamide formyltransferase</fullName>
            <ecNumber evidence="8">2.1.2.3</ecNumber>
        </recommendedName>
        <alternativeName>
            <fullName evidence="8">AICAR transformylase</fullName>
        </alternativeName>
    </domain>
    <domain>
        <recommendedName>
            <fullName evidence="8">IMP cyclohydrolase</fullName>
            <ecNumber evidence="8">3.5.4.10</ecNumber>
        </recommendedName>
        <alternativeName>
            <fullName evidence="8">ATIC</fullName>
        </alternativeName>
        <alternativeName>
            <fullName evidence="8">IMP synthase</fullName>
        </alternativeName>
        <alternativeName>
            <fullName evidence="8">Inosinicase</fullName>
        </alternativeName>
    </domain>
</protein>
<dbReference type="SMART" id="SM00798">
    <property type="entry name" value="AICARFT_IMPCHas"/>
    <property type="match status" value="1"/>
</dbReference>
<evidence type="ECO:0000256" key="3">
    <source>
        <dbReference type="ARBA" id="ARBA00007667"/>
    </source>
</evidence>
<dbReference type="SMART" id="SM00851">
    <property type="entry name" value="MGS"/>
    <property type="match status" value="1"/>
</dbReference>
<keyword evidence="6 8" id="KW-0378">Hydrolase</keyword>
<proteinExistence type="inferred from homology"/>
<dbReference type="CDD" id="cd01421">
    <property type="entry name" value="IMPCH"/>
    <property type="match status" value="1"/>
</dbReference>
<name>A0ABM7QJD2_9GAMM</name>
<dbReference type="InterPro" id="IPR011607">
    <property type="entry name" value="MGS-like_dom"/>
</dbReference>
<reference evidence="10 11" key="1">
    <citation type="submission" date="2021-04" db="EMBL/GenBank/DDBJ databases">
        <title>Complete genome sequencing of Allochromatium tepidum strain NZ.</title>
        <authorList>
            <person name="Tsukatani Y."/>
            <person name="Mori H."/>
        </authorList>
    </citation>
    <scope>NUCLEOTIDE SEQUENCE [LARGE SCALE GENOMIC DNA]</scope>
    <source>
        <strain evidence="10 11">NZ</strain>
    </source>
</reference>
<evidence type="ECO:0000256" key="4">
    <source>
        <dbReference type="ARBA" id="ARBA00022679"/>
    </source>
</evidence>
<sequence length="548" mass="59194">MLHNRAQAVDTSIPNTVRIHTPIQTLDHPMQPIQRALISVSDKTGLLDFARVLAARGVEILSTGGTARLLADNGLTVVEVSDHTGFPEMMDGRVKTLHPRIHGGILGRRGLDDAIMTEHGIPPIDLVVVNLYPFEQTVANPDCDLETAIENIDIGGPTLLRAAAKNHASVTVVVDAADYERVAEEIQSTGGVSEATRFDLAAKVFEHTARYDGAIANYLSARAESEAGAGFPRTLTLQFKRRQSMRYGENPHQNAAFYVEHQVAEAGISTATQIQGKELSYNNIADTDAALECVKQFDEAPACVIVKHANPCGVAFGATLLEAYDRAYQTDPESAFGGIIAFNRELDAETAHAIVERQFVEVIIAPRVSDAARAAVAAKPNVRLLECGDWSREPGDRLDFKRVNGGLLVQDADLRLTDRIRTVTERAPTEAELADLLFTWRVAKFVKSNAIVYGRERMTIGVGAGQMSRVNSARIAAIKAEHAGLTVAGSVMASDAFFPFRDGIDQAAAAGIKAVIQPGGSMRDAEVIAAANEHGMAMVFTGMRHFRH</sequence>
<evidence type="ECO:0000256" key="2">
    <source>
        <dbReference type="ARBA" id="ARBA00004954"/>
    </source>
</evidence>
<dbReference type="PIRSF" id="PIRSF000414">
    <property type="entry name" value="AICARFT_IMPCHas"/>
    <property type="match status" value="1"/>
</dbReference>
<dbReference type="EC" id="3.5.4.10" evidence="8"/>
<dbReference type="Gene3D" id="3.40.50.1380">
    <property type="entry name" value="Methylglyoxal synthase-like domain"/>
    <property type="match status" value="1"/>
</dbReference>
<dbReference type="Pfam" id="PF01808">
    <property type="entry name" value="AICARFT_IMPCHas"/>
    <property type="match status" value="1"/>
</dbReference>
<dbReference type="Pfam" id="PF02142">
    <property type="entry name" value="MGS"/>
    <property type="match status" value="1"/>
</dbReference>
<keyword evidence="5 8" id="KW-0658">Purine biosynthesis</keyword>
<dbReference type="InterPro" id="IPR024051">
    <property type="entry name" value="AICAR_Tfase_dup_dom_sf"/>
</dbReference>
<evidence type="ECO:0000313" key="10">
    <source>
        <dbReference type="EMBL" id="BCU05856.1"/>
    </source>
</evidence>
<dbReference type="InterPro" id="IPR036914">
    <property type="entry name" value="MGS-like_dom_sf"/>
</dbReference>
<dbReference type="EMBL" id="AP024563">
    <property type="protein sequence ID" value="BCU05856.1"/>
    <property type="molecule type" value="Genomic_DNA"/>
</dbReference>
<evidence type="ECO:0000256" key="6">
    <source>
        <dbReference type="ARBA" id="ARBA00022801"/>
    </source>
</evidence>
<dbReference type="Proteomes" id="UP000680679">
    <property type="component" value="Chromosome"/>
</dbReference>
<dbReference type="PANTHER" id="PTHR11692:SF0">
    <property type="entry name" value="BIFUNCTIONAL PURINE BIOSYNTHESIS PROTEIN ATIC"/>
    <property type="match status" value="1"/>
</dbReference>
<dbReference type="NCBIfam" id="NF002049">
    <property type="entry name" value="PRK00881.1"/>
    <property type="match status" value="1"/>
</dbReference>
<comment type="catalytic activity">
    <reaction evidence="8">
        <text>IMP + H2O = 5-formamido-1-(5-phospho-D-ribosyl)imidazole-4-carboxamide</text>
        <dbReference type="Rhea" id="RHEA:18445"/>
        <dbReference type="ChEBI" id="CHEBI:15377"/>
        <dbReference type="ChEBI" id="CHEBI:58053"/>
        <dbReference type="ChEBI" id="CHEBI:58467"/>
        <dbReference type="EC" id="3.5.4.10"/>
    </reaction>
</comment>
<dbReference type="PANTHER" id="PTHR11692">
    <property type="entry name" value="BIFUNCTIONAL PURINE BIOSYNTHESIS PROTEIN PURH"/>
    <property type="match status" value="1"/>
</dbReference>
<gene>
    <name evidence="8 10" type="primary">purH</name>
    <name evidence="10" type="ORF">Atep_05330</name>
</gene>
<accession>A0ABM7QJD2</accession>
<dbReference type="InterPro" id="IPR002695">
    <property type="entry name" value="PurH-like"/>
</dbReference>
<dbReference type="InterPro" id="IPR016193">
    <property type="entry name" value="Cytidine_deaminase-like"/>
</dbReference>
<comment type="catalytic activity">
    <reaction evidence="8">
        <text>(6R)-10-formyltetrahydrofolate + 5-amino-1-(5-phospho-beta-D-ribosyl)imidazole-4-carboxamide = 5-formamido-1-(5-phospho-D-ribosyl)imidazole-4-carboxamide + (6S)-5,6,7,8-tetrahydrofolate</text>
        <dbReference type="Rhea" id="RHEA:22192"/>
        <dbReference type="ChEBI" id="CHEBI:57453"/>
        <dbReference type="ChEBI" id="CHEBI:58467"/>
        <dbReference type="ChEBI" id="CHEBI:58475"/>
        <dbReference type="ChEBI" id="CHEBI:195366"/>
        <dbReference type="EC" id="2.1.2.3"/>
    </reaction>
</comment>
<evidence type="ECO:0000256" key="7">
    <source>
        <dbReference type="ARBA" id="ARBA00023268"/>
    </source>
</evidence>
<dbReference type="NCBIfam" id="TIGR00355">
    <property type="entry name" value="purH"/>
    <property type="match status" value="1"/>
</dbReference>
<dbReference type="Gene3D" id="3.40.140.20">
    <property type="match status" value="2"/>
</dbReference>
<organism evidence="10 11">
    <name type="scientific">Allochromatium tepidum</name>
    <dbReference type="NCBI Taxonomy" id="553982"/>
    <lineage>
        <taxon>Bacteria</taxon>
        <taxon>Pseudomonadati</taxon>
        <taxon>Pseudomonadota</taxon>
        <taxon>Gammaproteobacteria</taxon>
        <taxon>Chromatiales</taxon>
        <taxon>Chromatiaceae</taxon>
        <taxon>Allochromatium</taxon>
    </lineage>
</organism>
<comment type="pathway">
    <text evidence="2 8">Purine metabolism; IMP biosynthesis via de novo pathway; 5-formamido-1-(5-phospho-D-ribosyl)imidazole-4-carboxamide from 5-amino-1-(5-phospho-D-ribosyl)imidazole-4-carboxamide (10-formyl THF route): step 1/1.</text>
</comment>
<evidence type="ECO:0000259" key="9">
    <source>
        <dbReference type="PROSITE" id="PS51855"/>
    </source>
</evidence>
<evidence type="ECO:0000256" key="1">
    <source>
        <dbReference type="ARBA" id="ARBA00004844"/>
    </source>
</evidence>